<proteinExistence type="predicted"/>
<evidence type="ECO:0000256" key="2">
    <source>
        <dbReference type="SAM" id="MobiDB-lite"/>
    </source>
</evidence>
<feature type="region of interest" description="Disordered" evidence="2">
    <location>
        <begin position="384"/>
        <end position="404"/>
    </location>
</feature>
<dbReference type="Pfam" id="PF07687">
    <property type="entry name" value="M20_dimer"/>
    <property type="match status" value="1"/>
</dbReference>
<protein>
    <submittedName>
        <fullName evidence="4">Hippurate hydrolase</fullName>
    </submittedName>
</protein>
<dbReference type="AlphaFoldDB" id="A0A2A9FZV3"/>
<keyword evidence="1" id="KW-0479">Metal-binding</keyword>
<dbReference type="Pfam" id="PF01546">
    <property type="entry name" value="Peptidase_M20"/>
    <property type="match status" value="1"/>
</dbReference>
<feature type="binding site" evidence="1">
    <location>
        <position position="156"/>
    </location>
    <ligand>
        <name>Mn(2+)</name>
        <dbReference type="ChEBI" id="CHEBI:29035"/>
        <label>2</label>
    </ligand>
</feature>
<feature type="domain" description="Peptidase M20 dimerisation" evidence="3">
    <location>
        <begin position="184"/>
        <end position="273"/>
    </location>
</feature>
<keyword evidence="4" id="KW-0378">Hydrolase</keyword>
<dbReference type="NCBIfam" id="TIGR01891">
    <property type="entry name" value="amidohydrolases"/>
    <property type="match status" value="1"/>
</dbReference>
<name>A0A2A9FZV3_9PSEU</name>
<feature type="binding site" evidence="1">
    <location>
        <position position="94"/>
    </location>
    <ligand>
        <name>Mn(2+)</name>
        <dbReference type="ChEBI" id="CHEBI:29035"/>
        <label>2</label>
    </ligand>
</feature>
<feature type="binding site" evidence="1">
    <location>
        <position position="128"/>
    </location>
    <ligand>
        <name>Mn(2+)</name>
        <dbReference type="ChEBI" id="CHEBI:29035"/>
        <label>2</label>
    </ligand>
</feature>
<dbReference type="Proteomes" id="UP000243542">
    <property type="component" value="Unassembled WGS sequence"/>
</dbReference>
<dbReference type="InterPro" id="IPR002933">
    <property type="entry name" value="Peptidase_M20"/>
</dbReference>
<accession>A0A2A9FZV3</accession>
<dbReference type="EMBL" id="PDJK01000001">
    <property type="protein sequence ID" value="PFG57007.1"/>
    <property type="molecule type" value="Genomic_DNA"/>
</dbReference>
<dbReference type="GO" id="GO:0016787">
    <property type="term" value="F:hydrolase activity"/>
    <property type="evidence" value="ECO:0007669"/>
    <property type="project" value="UniProtKB-KW"/>
</dbReference>
<dbReference type="SUPFAM" id="SSF53187">
    <property type="entry name" value="Zn-dependent exopeptidases"/>
    <property type="match status" value="1"/>
</dbReference>
<dbReference type="PANTHER" id="PTHR11014:SF63">
    <property type="entry name" value="METALLOPEPTIDASE, PUTATIVE (AFU_ORTHOLOGUE AFUA_6G09600)-RELATED"/>
    <property type="match status" value="1"/>
</dbReference>
<reference evidence="4 5" key="1">
    <citation type="submission" date="2017-10" db="EMBL/GenBank/DDBJ databases">
        <title>Sequencing the genomes of 1000 actinobacteria strains.</title>
        <authorList>
            <person name="Klenk H.-P."/>
        </authorList>
    </citation>
    <scope>NUCLEOTIDE SEQUENCE [LARGE SCALE GENOMIC DNA]</scope>
    <source>
        <strain evidence="4 5">DSM 46092</strain>
    </source>
</reference>
<keyword evidence="5" id="KW-1185">Reference proteome</keyword>
<gene>
    <name evidence="4" type="ORF">ATK36_0552</name>
</gene>
<evidence type="ECO:0000313" key="5">
    <source>
        <dbReference type="Proteomes" id="UP000243542"/>
    </source>
</evidence>
<dbReference type="PIRSF" id="PIRSF005962">
    <property type="entry name" value="Pept_M20D_amidohydro"/>
    <property type="match status" value="1"/>
</dbReference>
<evidence type="ECO:0000256" key="1">
    <source>
        <dbReference type="PIRSR" id="PIRSR005962-1"/>
    </source>
</evidence>
<sequence length="404" mass="41692">MTMPDLVALRRKLHADPEVGLQLPRTQAAILEALSGLPLDLTLGQKCSSVTAVLRGARPGPVVLLRGDMDALPIREETEVEFAATGEAMHACGHDLHATALVGAAHALAPQQSELAGSVVFMFQPGEEGHGGARLMLDEGLLDAAGERPSAAYTLHVLADRPRGMAYCRPGPIMAAYSILDATLIGRGGHGGRPHETLDPVPALAETVTALYAYVARRFDAFDPVVLSVGELHAGTAPNVVPGSGTLRAGIRTFSEAATARIAEELPSVVASVAAAHGLTAEAAVRPVMAPTVNDPDAAAVFAATATGLFGPGRYTDLVHPRTGSEDFSEVLREIPGAYGYLGAGPADRPATAGNHSPRAWFDDSILPGAAALLAGLARHHLLSPPAAGPVPARESNLPTGRSS</sequence>
<dbReference type="CDD" id="cd03886">
    <property type="entry name" value="M20_Acy1"/>
    <property type="match status" value="1"/>
</dbReference>
<feature type="binding site" evidence="1">
    <location>
        <position position="356"/>
    </location>
    <ligand>
        <name>Mn(2+)</name>
        <dbReference type="ChEBI" id="CHEBI:29035"/>
        <label>2</label>
    </ligand>
</feature>
<dbReference type="SUPFAM" id="SSF55031">
    <property type="entry name" value="Bacterial exopeptidase dimerisation domain"/>
    <property type="match status" value="1"/>
</dbReference>
<dbReference type="GO" id="GO:0046872">
    <property type="term" value="F:metal ion binding"/>
    <property type="evidence" value="ECO:0007669"/>
    <property type="project" value="UniProtKB-KW"/>
</dbReference>
<comment type="cofactor">
    <cofactor evidence="1">
        <name>Mn(2+)</name>
        <dbReference type="ChEBI" id="CHEBI:29035"/>
    </cofactor>
    <text evidence="1">The Mn(2+) ion enhances activity.</text>
</comment>
<dbReference type="PANTHER" id="PTHR11014">
    <property type="entry name" value="PEPTIDASE M20 FAMILY MEMBER"/>
    <property type="match status" value="1"/>
</dbReference>
<organism evidence="4 5">
    <name type="scientific">Amycolatopsis sulphurea</name>
    <dbReference type="NCBI Taxonomy" id="76022"/>
    <lineage>
        <taxon>Bacteria</taxon>
        <taxon>Bacillati</taxon>
        <taxon>Actinomycetota</taxon>
        <taxon>Actinomycetes</taxon>
        <taxon>Pseudonocardiales</taxon>
        <taxon>Pseudonocardiaceae</taxon>
        <taxon>Amycolatopsis</taxon>
    </lineage>
</organism>
<dbReference type="Gene3D" id="3.40.630.10">
    <property type="entry name" value="Zn peptidases"/>
    <property type="match status" value="1"/>
</dbReference>
<keyword evidence="1" id="KW-0464">Manganese</keyword>
<evidence type="ECO:0000313" key="4">
    <source>
        <dbReference type="EMBL" id="PFG57007.1"/>
    </source>
</evidence>
<dbReference type="InterPro" id="IPR011650">
    <property type="entry name" value="Peptidase_M20_dimer"/>
</dbReference>
<comment type="caution">
    <text evidence="4">The sequence shown here is derived from an EMBL/GenBank/DDBJ whole genome shotgun (WGS) entry which is preliminary data.</text>
</comment>
<dbReference type="InterPro" id="IPR036264">
    <property type="entry name" value="Bact_exopeptidase_dim_dom"/>
</dbReference>
<dbReference type="InterPro" id="IPR017439">
    <property type="entry name" value="Amidohydrolase"/>
</dbReference>
<dbReference type="Gene3D" id="3.30.70.360">
    <property type="match status" value="1"/>
</dbReference>
<feature type="binding site" evidence="1">
    <location>
        <position position="92"/>
    </location>
    <ligand>
        <name>Mn(2+)</name>
        <dbReference type="ChEBI" id="CHEBI:29035"/>
        <label>2</label>
    </ligand>
</feature>
<evidence type="ECO:0000259" key="3">
    <source>
        <dbReference type="Pfam" id="PF07687"/>
    </source>
</evidence>